<dbReference type="EMBL" id="CM007893">
    <property type="protein sequence ID" value="OTG29470.1"/>
    <property type="molecule type" value="Genomic_DNA"/>
</dbReference>
<organism evidence="1 2">
    <name type="scientific">Helianthus annuus</name>
    <name type="common">Common sunflower</name>
    <dbReference type="NCBI Taxonomy" id="4232"/>
    <lineage>
        <taxon>Eukaryota</taxon>
        <taxon>Viridiplantae</taxon>
        <taxon>Streptophyta</taxon>
        <taxon>Embryophyta</taxon>
        <taxon>Tracheophyta</taxon>
        <taxon>Spermatophyta</taxon>
        <taxon>Magnoliopsida</taxon>
        <taxon>eudicotyledons</taxon>
        <taxon>Gunneridae</taxon>
        <taxon>Pentapetalae</taxon>
        <taxon>asterids</taxon>
        <taxon>campanulids</taxon>
        <taxon>Asterales</taxon>
        <taxon>Asteraceae</taxon>
        <taxon>Asteroideae</taxon>
        <taxon>Heliantheae alliance</taxon>
        <taxon>Heliantheae</taxon>
        <taxon>Helianthus</taxon>
    </lineage>
</organism>
<dbReference type="AlphaFoldDB" id="A0A251V1I4"/>
<reference evidence="2" key="1">
    <citation type="journal article" date="2017" name="Nature">
        <title>The sunflower genome provides insights into oil metabolism, flowering and Asterid evolution.</title>
        <authorList>
            <person name="Badouin H."/>
            <person name="Gouzy J."/>
            <person name="Grassa C.J."/>
            <person name="Murat F."/>
            <person name="Staton S.E."/>
            <person name="Cottret L."/>
            <person name="Lelandais-Briere C."/>
            <person name="Owens G.L."/>
            <person name="Carrere S."/>
            <person name="Mayjonade B."/>
            <person name="Legrand L."/>
            <person name="Gill N."/>
            <person name="Kane N.C."/>
            <person name="Bowers J.E."/>
            <person name="Hubner S."/>
            <person name="Bellec A."/>
            <person name="Berard A."/>
            <person name="Berges H."/>
            <person name="Blanchet N."/>
            <person name="Boniface M.C."/>
            <person name="Brunel D."/>
            <person name="Catrice O."/>
            <person name="Chaidir N."/>
            <person name="Claudel C."/>
            <person name="Donnadieu C."/>
            <person name="Faraut T."/>
            <person name="Fievet G."/>
            <person name="Helmstetter N."/>
            <person name="King M."/>
            <person name="Knapp S.J."/>
            <person name="Lai Z."/>
            <person name="Le Paslier M.C."/>
            <person name="Lippi Y."/>
            <person name="Lorenzon L."/>
            <person name="Mandel J.R."/>
            <person name="Marage G."/>
            <person name="Marchand G."/>
            <person name="Marquand E."/>
            <person name="Bret-Mestries E."/>
            <person name="Morien E."/>
            <person name="Nambeesan S."/>
            <person name="Nguyen T."/>
            <person name="Pegot-Espagnet P."/>
            <person name="Pouilly N."/>
            <person name="Raftis F."/>
            <person name="Sallet E."/>
            <person name="Schiex T."/>
            <person name="Thomas J."/>
            <person name="Vandecasteele C."/>
            <person name="Vares D."/>
            <person name="Vear F."/>
            <person name="Vautrin S."/>
            <person name="Crespi M."/>
            <person name="Mangin B."/>
            <person name="Burke J.M."/>
            <person name="Salse J."/>
            <person name="Munos S."/>
            <person name="Vincourt P."/>
            <person name="Rieseberg L.H."/>
            <person name="Langlade N.B."/>
        </authorList>
    </citation>
    <scope>NUCLEOTIDE SEQUENCE [LARGE SCALE GENOMIC DNA]</scope>
    <source>
        <strain evidence="2">cv. SF193</strain>
    </source>
</reference>
<dbReference type="InParanoid" id="A0A251V1I4"/>
<keyword evidence="2" id="KW-1185">Reference proteome</keyword>
<gene>
    <name evidence="1" type="ORF">HannXRQ_Chr04g0122621</name>
</gene>
<accession>A0A251V1I4</accession>
<evidence type="ECO:0000313" key="2">
    <source>
        <dbReference type="Proteomes" id="UP000215914"/>
    </source>
</evidence>
<evidence type="ECO:0000313" key="1">
    <source>
        <dbReference type="EMBL" id="OTG29470.1"/>
    </source>
</evidence>
<proteinExistence type="predicted"/>
<name>A0A251V1I4_HELAN</name>
<sequence length="137" mass="15349">MPPTALILFIVTGEGNRKGNTDVKQPDFQVQKTCNSRGTTVQREERSCTTTTVHLNERSCITGRDLTPRGTIVHFAERPCASPNDRASPGNLLALVTIFRTNSFLTKKYATQPMLKCQDTRNQVRVCFRNPSSISKY</sequence>
<dbReference type="Proteomes" id="UP000215914">
    <property type="component" value="Chromosome 4"/>
</dbReference>
<protein>
    <submittedName>
        <fullName evidence="1">Uncharacterized protein</fullName>
    </submittedName>
</protein>